<dbReference type="PANTHER" id="PTHR36766:SF45">
    <property type="entry name" value="NB-ARC DOMAIN-CONTAINING PROTEIN"/>
    <property type="match status" value="1"/>
</dbReference>
<dbReference type="GO" id="GO:0005524">
    <property type="term" value="F:ATP binding"/>
    <property type="evidence" value="ECO:0007669"/>
    <property type="project" value="UniProtKB-KW"/>
</dbReference>
<dbReference type="AlphaFoldDB" id="A0AAN8Z6U7"/>
<feature type="domain" description="Disease resistance N-terminal" evidence="5">
    <location>
        <begin position="19"/>
        <end position="103"/>
    </location>
</feature>
<dbReference type="Proteomes" id="UP001370490">
    <property type="component" value="Unassembled WGS sequence"/>
</dbReference>
<keyword evidence="7" id="KW-1185">Reference proteome</keyword>
<dbReference type="InterPro" id="IPR032675">
    <property type="entry name" value="LRR_dom_sf"/>
</dbReference>
<keyword evidence="3" id="KW-0611">Plant defense</keyword>
<keyword evidence="4" id="KW-0067">ATP-binding</keyword>
<dbReference type="PANTHER" id="PTHR36766">
    <property type="entry name" value="PLANT BROAD-SPECTRUM MILDEW RESISTANCE PROTEIN RPW8"/>
    <property type="match status" value="1"/>
</dbReference>
<comment type="caution">
    <text evidence="6">The sequence shown here is derived from an EMBL/GenBank/DDBJ whole genome shotgun (WGS) entry which is preliminary data.</text>
</comment>
<dbReference type="GO" id="GO:0006952">
    <property type="term" value="P:defense response"/>
    <property type="evidence" value="ECO:0007669"/>
    <property type="project" value="UniProtKB-KW"/>
</dbReference>
<evidence type="ECO:0000256" key="3">
    <source>
        <dbReference type="ARBA" id="ARBA00022821"/>
    </source>
</evidence>
<proteinExistence type="predicted"/>
<dbReference type="InterPro" id="IPR041118">
    <property type="entry name" value="Rx_N"/>
</dbReference>
<feature type="non-terminal residue" evidence="6">
    <location>
        <position position="1"/>
    </location>
</feature>
<evidence type="ECO:0000313" key="7">
    <source>
        <dbReference type="Proteomes" id="UP001370490"/>
    </source>
</evidence>
<evidence type="ECO:0000256" key="4">
    <source>
        <dbReference type="ARBA" id="ARBA00022840"/>
    </source>
</evidence>
<evidence type="ECO:0000256" key="1">
    <source>
        <dbReference type="ARBA" id="ARBA00022737"/>
    </source>
</evidence>
<protein>
    <submittedName>
        <fullName evidence="6">Rx, N-terminal</fullName>
    </submittedName>
</protein>
<organism evidence="6 7">
    <name type="scientific">Dillenia turbinata</name>
    <dbReference type="NCBI Taxonomy" id="194707"/>
    <lineage>
        <taxon>Eukaryota</taxon>
        <taxon>Viridiplantae</taxon>
        <taxon>Streptophyta</taxon>
        <taxon>Embryophyta</taxon>
        <taxon>Tracheophyta</taxon>
        <taxon>Spermatophyta</taxon>
        <taxon>Magnoliopsida</taxon>
        <taxon>eudicotyledons</taxon>
        <taxon>Gunneridae</taxon>
        <taxon>Pentapetalae</taxon>
        <taxon>Dilleniales</taxon>
        <taxon>Dilleniaceae</taxon>
        <taxon>Dillenia</taxon>
    </lineage>
</organism>
<keyword evidence="2" id="KW-0547">Nucleotide-binding</keyword>
<dbReference type="Pfam" id="PF18052">
    <property type="entry name" value="Rx_N"/>
    <property type="match status" value="1"/>
</dbReference>
<evidence type="ECO:0000256" key="2">
    <source>
        <dbReference type="ARBA" id="ARBA00022741"/>
    </source>
</evidence>
<dbReference type="EMBL" id="JBAMMX010000013">
    <property type="protein sequence ID" value="KAK6928724.1"/>
    <property type="molecule type" value="Genomic_DNA"/>
</dbReference>
<evidence type="ECO:0000259" key="5">
    <source>
        <dbReference type="Pfam" id="PF18052"/>
    </source>
</evidence>
<dbReference type="Gene3D" id="1.20.5.4130">
    <property type="match status" value="1"/>
</dbReference>
<gene>
    <name evidence="6" type="ORF">RJ641_004929</name>
</gene>
<dbReference type="Gene3D" id="3.80.10.10">
    <property type="entry name" value="Ribonuclease Inhibitor"/>
    <property type="match status" value="3"/>
</dbReference>
<reference evidence="6 7" key="1">
    <citation type="submission" date="2023-12" db="EMBL/GenBank/DDBJ databases">
        <title>A high-quality genome assembly for Dillenia turbinata (Dilleniales).</title>
        <authorList>
            <person name="Chanderbali A."/>
        </authorList>
    </citation>
    <scope>NUCLEOTIDE SEQUENCE [LARGE SCALE GENOMIC DNA]</scope>
    <source>
        <strain evidence="6">LSX21</strain>
        <tissue evidence="6">Leaf</tissue>
    </source>
</reference>
<evidence type="ECO:0000313" key="6">
    <source>
        <dbReference type="EMBL" id="KAK6928724.1"/>
    </source>
</evidence>
<dbReference type="SUPFAM" id="SSF52058">
    <property type="entry name" value="L domain-like"/>
    <property type="match status" value="1"/>
</dbReference>
<keyword evidence="1" id="KW-0677">Repeat</keyword>
<sequence length="455" mass="50843">VISLLISAMGESLLAAYLQPLLDKLAPGPLMNFARQMGFHSELREWRSKLRQIKLLLGDAEEKQMNEIEVKRWLDELLLLAYDADDVLEELDHEALQRHNKSSLDSASSSSQVQDLLAQIQEITTRFRDIEEEKSDLGLKERPLVRSNIISNSLPTSSVVDSSQIVGREGDIEAILKLLDISATTKAGADANLVFGMAGWKSVVKDISNGQQCLTSLTTLGIKGCKNLRTLPDGIISSNSKLQVLEIMSCESLESFPSGFLPSTLKTLFIWDCRKLESISEMLLGSTSLDFLSFCDYPNLKILPECLCTNLTTLWIYTCESIESFPETGLPSPNLTSLVIQDCKNLKYLPRNLPKLTSLRYLYVSGCDNLVSLPEGGLPPSLQTLEFGDCEKVGKQMWDEWSPHKLPSLTCLTIRGRFRDEWDGTVLRQKKVHNEGLGFLMLNIKQVKLKVSTLL</sequence>
<name>A0AAN8Z6U7_9MAGN</name>
<accession>A0AAN8Z6U7</accession>